<keyword evidence="8" id="KW-1185">Reference proteome</keyword>
<dbReference type="Proteomes" id="UP000472272">
    <property type="component" value="Chromosome 5"/>
</dbReference>
<reference evidence="7" key="2">
    <citation type="submission" date="2025-08" db="UniProtKB">
        <authorList>
            <consortium name="Ensembl"/>
        </authorList>
    </citation>
    <scope>IDENTIFICATION</scope>
</reference>
<keyword evidence="4" id="KW-0413">Isomerase</keyword>
<comment type="catalytic activity">
    <reaction evidence="1">
        <text>[protein]-peptidylproline (omega=180) = [protein]-peptidylproline (omega=0)</text>
        <dbReference type="Rhea" id="RHEA:16237"/>
        <dbReference type="Rhea" id="RHEA-COMP:10747"/>
        <dbReference type="Rhea" id="RHEA-COMP:10748"/>
        <dbReference type="ChEBI" id="CHEBI:83833"/>
        <dbReference type="ChEBI" id="CHEBI:83834"/>
        <dbReference type="EC" id="5.2.1.8"/>
    </reaction>
</comment>
<dbReference type="GeneTree" id="ENSGT00940000157074"/>
<evidence type="ECO:0000256" key="6">
    <source>
        <dbReference type="SAM" id="SignalP"/>
    </source>
</evidence>
<protein>
    <recommendedName>
        <fullName evidence="2">peptidylprolyl isomerase</fullName>
        <ecNumber evidence="2">5.2.1.8</ecNumber>
    </recommendedName>
    <alternativeName>
        <fullName evidence="5">Rotamase</fullName>
    </alternativeName>
</protein>
<evidence type="ECO:0000256" key="4">
    <source>
        <dbReference type="ARBA" id="ARBA00023235"/>
    </source>
</evidence>
<evidence type="ECO:0000256" key="5">
    <source>
        <dbReference type="ARBA" id="ARBA00029569"/>
    </source>
</evidence>
<proteinExistence type="predicted"/>
<evidence type="ECO:0000313" key="7">
    <source>
        <dbReference type="Ensembl" id="ENSPMRP00000005038.1"/>
    </source>
</evidence>
<dbReference type="GO" id="GO:0003755">
    <property type="term" value="F:peptidyl-prolyl cis-trans isomerase activity"/>
    <property type="evidence" value="ECO:0007669"/>
    <property type="project" value="UniProtKB-KW"/>
</dbReference>
<evidence type="ECO:0000313" key="8">
    <source>
        <dbReference type="Proteomes" id="UP000472272"/>
    </source>
</evidence>
<name>A0A670HZG4_PODMU</name>
<dbReference type="EC" id="5.2.1.8" evidence="2"/>
<evidence type="ECO:0000256" key="2">
    <source>
        <dbReference type="ARBA" id="ARBA00013194"/>
    </source>
</evidence>
<dbReference type="Gene3D" id="3.10.50.40">
    <property type="match status" value="1"/>
</dbReference>
<feature type="chain" id="PRO_5025519539" description="peptidylprolyl isomerase" evidence="6">
    <location>
        <begin position="27"/>
        <end position="117"/>
    </location>
</feature>
<sequence length="117" mass="13301">MQMQFKLHGATLLALALCVVFSLVLGTKSKRKLQIGVKKQVDNCPIKYRKGDVLHMHYMGKLEDGTEFVFSWGTGQVIKGLRACLGCVRVRRESWLFPLSWVMGTRERHPQSQVAQP</sequence>
<dbReference type="AlphaFoldDB" id="A0A670HZG4"/>
<dbReference type="GO" id="GO:0005783">
    <property type="term" value="C:endoplasmic reticulum"/>
    <property type="evidence" value="ECO:0007669"/>
    <property type="project" value="TreeGrafter"/>
</dbReference>
<dbReference type="PANTHER" id="PTHR45779:SF3">
    <property type="entry name" value="PEPTIDYL-PROLYL CIS-TRANS ISOMERASE FKBP2"/>
    <property type="match status" value="1"/>
</dbReference>
<evidence type="ECO:0000256" key="3">
    <source>
        <dbReference type="ARBA" id="ARBA00023110"/>
    </source>
</evidence>
<feature type="signal peptide" evidence="6">
    <location>
        <begin position="1"/>
        <end position="26"/>
    </location>
</feature>
<keyword evidence="3" id="KW-0697">Rotamase</keyword>
<dbReference type="PANTHER" id="PTHR45779">
    <property type="entry name" value="PEPTIDYLPROLYL ISOMERASE"/>
    <property type="match status" value="1"/>
</dbReference>
<dbReference type="SUPFAM" id="SSF54534">
    <property type="entry name" value="FKBP-like"/>
    <property type="match status" value="1"/>
</dbReference>
<reference evidence="7" key="3">
    <citation type="submission" date="2025-09" db="UniProtKB">
        <authorList>
            <consortium name="Ensembl"/>
        </authorList>
    </citation>
    <scope>IDENTIFICATION</scope>
</reference>
<organism evidence="7 8">
    <name type="scientific">Podarcis muralis</name>
    <name type="common">Wall lizard</name>
    <name type="synonym">Lacerta muralis</name>
    <dbReference type="NCBI Taxonomy" id="64176"/>
    <lineage>
        <taxon>Eukaryota</taxon>
        <taxon>Metazoa</taxon>
        <taxon>Chordata</taxon>
        <taxon>Craniata</taxon>
        <taxon>Vertebrata</taxon>
        <taxon>Euteleostomi</taxon>
        <taxon>Lepidosauria</taxon>
        <taxon>Squamata</taxon>
        <taxon>Bifurcata</taxon>
        <taxon>Unidentata</taxon>
        <taxon>Episquamata</taxon>
        <taxon>Laterata</taxon>
        <taxon>Lacertibaenia</taxon>
        <taxon>Lacertidae</taxon>
        <taxon>Podarcis</taxon>
    </lineage>
</organism>
<reference evidence="7 8" key="1">
    <citation type="journal article" date="2019" name="Proc. Natl. Acad. Sci. U.S.A.">
        <title>Regulatory changes in pterin and carotenoid genes underlie balanced color polymorphisms in the wall lizard.</title>
        <authorList>
            <person name="Andrade P."/>
            <person name="Pinho C."/>
            <person name="Perez I de Lanuza G."/>
            <person name="Afonso S."/>
            <person name="Brejcha J."/>
            <person name="Rubin C.J."/>
            <person name="Wallerman O."/>
            <person name="Pereira P."/>
            <person name="Sabatino S.J."/>
            <person name="Bellati A."/>
            <person name="Pellitteri-Rosa D."/>
            <person name="Bosakova Z."/>
            <person name="Bunikis I."/>
            <person name="Carretero M.A."/>
            <person name="Feiner N."/>
            <person name="Marsik P."/>
            <person name="Pauperio F."/>
            <person name="Salvi D."/>
            <person name="Soler L."/>
            <person name="While G.M."/>
            <person name="Uller T."/>
            <person name="Font E."/>
            <person name="Andersson L."/>
            <person name="Carneiro M."/>
        </authorList>
    </citation>
    <scope>NUCLEOTIDE SEQUENCE</scope>
</reference>
<dbReference type="InterPro" id="IPR044609">
    <property type="entry name" value="FKBP2/11"/>
</dbReference>
<keyword evidence="6" id="KW-0732">Signal</keyword>
<dbReference type="Ensembl" id="ENSPMRT00000005367.1">
    <property type="protein sequence ID" value="ENSPMRP00000005038.1"/>
    <property type="gene ID" value="ENSPMRG00000003460.1"/>
</dbReference>
<evidence type="ECO:0000256" key="1">
    <source>
        <dbReference type="ARBA" id="ARBA00000971"/>
    </source>
</evidence>
<accession>A0A670HZG4</accession>
<dbReference type="InterPro" id="IPR046357">
    <property type="entry name" value="PPIase_dom_sf"/>
</dbReference>